<keyword evidence="3" id="KW-1185">Reference proteome</keyword>
<evidence type="ECO:0000256" key="1">
    <source>
        <dbReference type="SAM" id="Phobius"/>
    </source>
</evidence>
<feature type="transmembrane region" description="Helical" evidence="1">
    <location>
        <begin position="78"/>
        <end position="99"/>
    </location>
</feature>
<feature type="transmembrane region" description="Helical" evidence="1">
    <location>
        <begin position="7"/>
        <end position="34"/>
    </location>
</feature>
<sequence>MSAFLHYALGFPTFIFGALLLCMLLYWLIALLGLVETDSLDQWLLFDGSDHAHGVEHSVSALAGLLLKVGLGGIPATVILTVLLLMSWLASYVLCHLVPMPEGWAWLNLLIGSALAVAALVLGFAATVVLLRPLRGLVARIAPPETPQVLLGRTGLVRSGVVNATQGYGSVDDGGGGLNVQMRSPDRDLPRGTEIVLIEHLPVHNAWRVVSKAEFDGNEIPGLQPPV</sequence>
<dbReference type="EMBL" id="CP058554">
    <property type="protein sequence ID" value="QMV71668.1"/>
    <property type="molecule type" value="Genomic_DNA"/>
</dbReference>
<keyword evidence="1" id="KW-1133">Transmembrane helix</keyword>
<evidence type="ECO:0000313" key="3">
    <source>
        <dbReference type="Proteomes" id="UP000515240"/>
    </source>
</evidence>
<accession>A0A7G5ECE3</accession>
<dbReference type="KEGG" id="cpis:HS961_01790"/>
<keyword evidence="1" id="KW-0812">Transmembrane</keyword>
<dbReference type="RefSeq" id="WP_182326102.1">
    <property type="nucleotide sequence ID" value="NZ_CP058554.1"/>
</dbReference>
<gene>
    <name evidence="2" type="ORF">HS961_01790</name>
</gene>
<proteinExistence type="predicted"/>
<dbReference type="AlphaFoldDB" id="A0A7G5ECE3"/>
<dbReference type="Proteomes" id="UP000515240">
    <property type="component" value="Chromosome"/>
</dbReference>
<keyword evidence="2" id="KW-0830">Ubiquinone</keyword>
<organism evidence="2 3">
    <name type="scientific">Comamonas piscis</name>
    <dbReference type="NCBI Taxonomy" id="1562974"/>
    <lineage>
        <taxon>Bacteria</taxon>
        <taxon>Pseudomonadati</taxon>
        <taxon>Pseudomonadota</taxon>
        <taxon>Betaproteobacteria</taxon>
        <taxon>Burkholderiales</taxon>
        <taxon>Comamonadaceae</taxon>
        <taxon>Comamonas</taxon>
    </lineage>
</organism>
<feature type="transmembrane region" description="Helical" evidence="1">
    <location>
        <begin position="105"/>
        <end position="131"/>
    </location>
</feature>
<evidence type="ECO:0000313" key="2">
    <source>
        <dbReference type="EMBL" id="QMV71668.1"/>
    </source>
</evidence>
<reference evidence="2 3" key="1">
    <citation type="journal article" date="2020" name="G3 (Bethesda)">
        <title>CeMbio - The Caenorhabditis elegans Microbiome Resource.</title>
        <authorList>
            <person name="Dirksen P."/>
            <person name="Assie A."/>
            <person name="Zimmermann J."/>
            <person name="Zhang F."/>
            <person name="Tietje A.M."/>
            <person name="Marsh S.A."/>
            <person name="Felix M.A."/>
            <person name="Shapira M."/>
            <person name="Kaleta C."/>
            <person name="Schulenburg H."/>
            <person name="Samuel B."/>
        </authorList>
    </citation>
    <scope>NUCLEOTIDE SEQUENCE [LARGE SCALE GENOMIC DNA]</scope>
    <source>
        <strain evidence="2 3">BIGb0172</strain>
    </source>
</reference>
<keyword evidence="1" id="KW-0472">Membrane</keyword>
<name>A0A7G5ECE3_9BURK</name>
<protein>
    <submittedName>
        <fullName evidence="2">Ubiquinone biosynthesis protein UbiH</fullName>
    </submittedName>
</protein>